<sequence length="139" mass="15783">MSTQATITSELLRAVALSVFLPSDGVRDTFFALLSDIVVLRVERNNTSTVYIMIMERDSNQSCLINLWDYPLSIGTTPTTLVSWGFDVERLKIVIVFATSREARFFQRASLQITFRWLDEQDDDTLALLEAEVEARGDL</sequence>
<organism evidence="1 2">
    <name type="scientific">Ganoderma sinense ZZ0214-1</name>
    <dbReference type="NCBI Taxonomy" id="1077348"/>
    <lineage>
        <taxon>Eukaryota</taxon>
        <taxon>Fungi</taxon>
        <taxon>Dikarya</taxon>
        <taxon>Basidiomycota</taxon>
        <taxon>Agaricomycotina</taxon>
        <taxon>Agaricomycetes</taxon>
        <taxon>Polyporales</taxon>
        <taxon>Polyporaceae</taxon>
        <taxon>Ganoderma</taxon>
    </lineage>
</organism>
<reference evidence="1 2" key="1">
    <citation type="journal article" date="2015" name="Sci. Rep.">
        <title>Chromosome-level genome map provides insights into diverse defense mechanisms in the medicinal fungus Ganoderma sinense.</title>
        <authorList>
            <person name="Zhu Y."/>
            <person name="Xu J."/>
            <person name="Sun C."/>
            <person name="Zhou S."/>
            <person name="Xu H."/>
            <person name="Nelson D.R."/>
            <person name="Qian J."/>
            <person name="Song J."/>
            <person name="Luo H."/>
            <person name="Xiang L."/>
            <person name="Li Y."/>
            <person name="Xu Z."/>
            <person name="Ji A."/>
            <person name="Wang L."/>
            <person name="Lu S."/>
            <person name="Hayward A."/>
            <person name="Sun W."/>
            <person name="Li X."/>
            <person name="Schwartz D.C."/>
            <person name="Wang Y."/>
            <person name="Chen S."/>
        </authorList>
    </citation>
    <scope>NUCLEOTIDE SEQUENCE [LARGE SCALE GENOMIC DNA]</scope>
    <source>
        <strain evidence="1 2">ZZ0214-1</strain>
    </source>
</reference>
<dbReference type="OrthoDB" id="10459855at2759"/>
<protein>
    <submittedName>
        <fullName evidence="1">Uncharacterized protein</fullName>
    </submittedName>
</protein>
<dbReference type="Proteomes" id="UP000230002">
    <property type="component" value="Unassembled WGS sequence"/>
</dbReference>
<evidence type="ECO:0000313" key="2">
    <source>
        <dbReference type="Proteomes" id="UP000230002"/>
    </source>
</evidence>
<keyword evidence="2" id="KW-1185">Reference proteome</keyword>
<evidence type="ECO:0000313" key="1">
    <source>
        <dbReference type="EMBL" id="PIL31028.1"/>
    </source>
</evidence>
<dbReference type="EMBL" id="AYKW01000012">
    <property type="protein sequence ID" value="PIL31028.1"/>
    <property type="molecule type" value="Genomic_DNA"/>
</dbReference>
<comment type="caution">
    <text evidence="1">The sequence shown here is derived from an EMBL/GenBank/DDBJ whole genome shotgun (WGS) entry which is preliminary data.</text>
</comment>
<name>A0A2G8SBQ1_9APHY</name>
<gene>
    <name evidence="1" type="ORF">GSI_05722</name>
</gene>
<proteinExistence type="predicted"/>
<dbReference type="AlphaFoldDB" id="A0A2G8SBQ1"/>
<accession>A0A2G8SBQ1</accession>